<evidence type="ECO:0000256" key="10">
    <source>
        <dbReference type="ARBA" id="ARBA00031323"/>
    </source>
</evidence>
<dbReference type="PANTHER" id="PTHR11579">
    <property type="entry name" value="PROTEIN-L-ISOASPARTATE O-METHYLTRANSFERASE"/>
    <property type="match status" value="1"/>
</dbReference>
<dbReference type="EC" id="2.1.1.77" evidence="3"/>
<keyword evidence="8" id="KW-0949">S-adenosyl-L-methionine</keyword>
<dbReference type="GO" id="GO:0004719">
    <property type="term" value="F:protein-L-isoaspartate (D-aspartate) O-methyltransferase activity"/>
    <property type="evidence" value="ECO:0007669"/>
    <property type="project" value="UniProtKB-EC"/>
</dbReference>
<organism evidence="12 13">
    <name type="scientific">Candidatus Falkowbacteria bacterium CG23_combo_of_CG06-09_8_20_14_all_49_15</name>
    <dbReference type="NCBI Taxonomy" id="1974572"/>
    <lineage>
        <taxon>Bacteria</taxon>
        <taxon>Candidatus Falkowiibacteriota</taxon>
    </lineage>
</organism>
<evidence type="ECO:0000256" key="2">
    <source>
        <dbReference type="ARBA" id="ARBA00005369"/>
    </source>
</evidence>
<gene>
    <name evidence="12" type="ORF">COX22_00420</name>
</gene>
<dbReference type="Pfam" id="PF01135">
    <property type="entry name" value="PCMT"/>
    <property type="match status" value="1"/>
</dbReference>
<evidence type="ECO:0000256" key="1">
    <source>
        <dbReference type="ARBA" id="ARBA00004496"/>
    </source>
</evidence>
<evidence type="ECO:0000313" key="13">
    <source>
        <dbReference type="Proteomes" id="UP000230729"/>
    </source>
</evidence>
<protein>
    <recommendedName>
        <fullName evidence="4">Protein-L-isoaspartate O-methyltransferase</fullName>
        <ecNumber evidence="3">2.1.1.77</ecNumber>
    </recommendedName>
    <alternativeName>
        <fullName evidence="11">L-isoaspartyl protein carboxyl methyltransferase</fullName>
    </alternativeName>
    <alternativeName>
        <fullName evidence="9">Protein L-isoaspartyl methyltransferase</fullName>
    </alternativeName>
    <alternativeName>
        <fullName evidence="10">Protein-beta-aspartate methyltransferase</fullName>
    </alternativeName>
</protein>
<dbReference type="AlphaFoldDB" id="A0A2G9ZLU9"/>
<dbReference type="InterPro" id="IPR000682">
    <property type="entry name" value="PCMT"/>
</dbReference>
<evidence type="ECO:0000256" key="8">
    <source>
        <dbReference type="ARBA" id="ARBA00022691"/>
    </source>
</evidence>
<comment type="caution">
    <text evidence="12">The sequence shown here is derived from an EMBL/GenBank/DDBJ whole genome shotgun (WGS) entry which is preliminary data.</text>
</comment>
<evidence type="ECO:0000256" key="6">
    <source>
        <dbReference type="ARBA" id="ARBA00022603"/>
    </source>
</evidence>
<name>A0A2G9ZLU9_9BACT</name>
<dbReference type="SUPFAM" id="SSF53335">
    <property type="entry name" value="S-adenosyl-L-methionine-dependent methyltransferases"/>
    <property type="match status" value="1"/>
</dbReference>
<keyword evidence="5" id="KW-0963">Cytoplasm</keyword>
<evidence type="ECO:0000313" key="12">
    <source>
        <dbReference type="EMBL" id="PIP34156.1"/>
    </source>
</evidence>
<evidence type="ECO:0000256" key="7">
    <source>
        <dbReference type="ARBA" id="ARBA00022679"/>
    </source>
</evidence>
<evidence type="ECO:0000256" key="11">
    <source>
        <dbReference type="ARBA" id="ARBA00031350"/>
    </source>
</evidence>
<dbReference type="CDD" id="cd02440">
    <property type="entry name" value="AdoMet_MTases"/>
    <property type="match status" value="1"/>
</dbReference>
<dbReference type="Proteomes" id="UP000230729">
    <property type="component" value="Unassembled WGS sequence"/>
</dbReference>
<dbReference type="GO" id="GO:0032259">
    <property type="term" value="P:methylation"/>
    <property type="evidence" value="ECO:0007669"/>
    <property type="project" value="UniProtKB-KW"/>
</dbReference>
<dbReference type="PANTHER" id="PTHR11579:SF0">
    <property type="entry name" value="PROTEIN-L-ISOASPARTATE(D-ASPARTATE) O-METHYLTRANSFERASE"/>
    <property type="match status" value="1"/>
</dbReference>
<comment type="subcellular location">
    <subcellularLocation>
        <location evidence="1">Cytoplasm</location>
    </subcellularLocation>
</comment>
<dbReference type="Gene3D" id="3.40.50.150">
    <property type="entry name" value="Vaccinia Virus protein VP39"/>
    <property type="match status" value="1"/>
</dbReference>
<evidence type="ECO:0000256" key="4">
    <source>
        <dbReference type="ARBA" id="ARBA00013346"/>
    </source>
</evidence>
<dbReference type="InterPro" id="IPR029063">
    <property type="entry name" value="SAM-dependent_MTases_sf"/>
</dbReference>
<sequence>MFLVDFLIKEGYLSTASIIAAFRQIKRRDFILPEYYGREEENVPLPIGFGQTVSQPMTVAFMLEKLMPVAGDRILDVGSGSGWTSALLAELIGLSGRVFALESNPELLRFGRVNADKYNFVSRGRIKFFLGDGWEGLPAAAPYDKILVSAAAAVWPEKLLAQLAVGGRIVAPLGRAGDVQEIVVMEKLGDKHFSTEHFPGFVFVPLTKSKV</sequence>
<dbReference type="PROSITE" id="PS01279">
    <property type="entry name" value="PCMT"/>
    <property type="match status" value="1"/>
</dbReference>
<keyword evidence="6 12" id="KW-0489">Methyltransferase</keyword>
<evidence type="ECO:0000256" key="9">
    <source>
        <dbReference type="ARBA" id="ARBA00030757"/>
    </source>
</evidence>
<keyword evidence="7 12" id="KW-0808">Transferase</keyword>
<dbReference type="GO" id="GO:0005737">
    <property type="term" value="C:cytoplasm"/>
    <property type="evidence" value="ECO:0007669"/>
    <property type="project" value="UniProtKB-SubCell"/>
</dbReference>
<evidence type="ECO:0000256" key="5">
    <source>
        <dbReference type="ARBA" id="ARBA00022490"/>
    </source>
</evidence>
<comment type="similarity">
    <text evidence="2">Belongs to the methyltransferase superfamily. L-isoaspartyl/D-aspartyl protein methyltransferase family.</text>
</comment>
<proteinExistence type="inferred from homology"/>
<evidence type="ECO:0000256" key="3">
    <source>
        <dbReference type="ARBA" id="ARBA00011890"/>
    </source>
</evidence>
<dbReference type="EMBL" id="PCSD01000007">
    <property type="protein sequence ID" value="PIP34156.1"/>
    <property type="molecule type" value="Genomic_DNA"/>
</dbReference>
<accession>A0A2G9ZLU9</accession>
<reference evidence="12 13" key="1">
    <citation type="submission" date="2017-09" db="EMBL/GenBank/DDBJ databases">
        <title>Depth-based differentiation of microbial function through sediment-hosted aquifers and enrichment of novel symbionts in the deep terrestrial subsurface.</title>
        <authorList>
            <person name="Probst A.J."/>
            <person name="Ladd B."/>
            <person name="Jarett J.K."/>
            <person name="Geller-Mcgrath D.E."/>
            <person name="Sieber C.M."/>
            <person name="Emerson J.B."/>
            <person name="Anantharaman K."/>
            <person name="Thomas B.C."/>
            <person name="Malmstrom R."/>
            <person name="Stieglmeier M."/>
            <person name="Klingl A."/>
            <person name="Woyke T."/>
            <person name="Ryan C.M."/>
            <person name="Banfield J.F."/>
        </authorList>
    </citation>
    <scope>NUCLEOTIDE SEQUENCE [LARGE SCALE GENOMIC DNA]</scope>
    <source>
        <strain evidence="12">CG23_combo_of_CG06-09_8_20_14_all_49_15</strain>
    </source>
</reference>